<dbReference type="GO" id="GO:0031012">
    <property type="term" value="C:extracellular matrix"/>
    <property type="evidence" value="ECO:0007669"/>
    <property type="project" value="TreeGrafter"/>
</dbReference>
<keyword evidence="1" id="KW-1015">Disulfide bond</keyword>
<feature type="compositionally biased region" description="Basic and acidic residues" evidence="2">
    <location>
        <begin position="368"/>
        <end position="404"/>
    </location>
</feature>
<accession>A0A4Z2GLY3</accession>
<dbReference type="PROSITE" id="PS51034">
    <property type="entry name" value="ZP_2"/>
    <property type="match status" value="1"/>
</dbReference>
<dbReference type="SMART" id="SM00241">
    <property type="entry name" value="ZP"/>
    <property type="match status" value="1"/>
</dbReference>
<dbReference type="GO" id="GO:2000344">
    <property type="term" value="P:positive regulation of acrosome reaction"/>
    <property type="evidence" value="ECO:0007669"/>
    <property type="project" value="TreeGrafter"/>
</dbReference>
<reference evidence="4 5" key="1">
    <citation type="submission" date="2019-03" db="EMBL/GenBank/DDBJ databases">
        <title>First draft genome of Liparis tanakae, snailfish: a comprehensive survey of snailfish specific genes.</title>
        <authorList>
            <person name="Kim W."/>
            <person name="Song I."/>
            <person name="Jeong J.-H."/>
            <person name="Kim D."/>
            <person name="Kim S."/>
            <person name="Ryu S."/>
            <person name="Song J.Y."/>
            <person name="Lee S.K."/>
        </authorList>
    </citation>
    <scope>NUCLEOTIDE SEQUENCE [LARGE SCALE GENOMIC DNA]</scope>
    <source>
        <tissue evidence="4">Muscle</tissue>
    </source>
</reference>
<dbReference type="GO" id="GO:0035803">
    <property type="term" value="P:egg coat formation"/>
    <property type="evidence" value="ECO:0007669"/>
    <property type="project" value="TreeGrafter"/>
</dbReference>
<evidence type="ECO:0000313" key="4">
    <source>
        <dbReference type="EMBL" id="TNN53662.1"/>
    </source>
</evidence>
<comment type="caution">
    <text evidence="4">The sequence shown here is derived from an EMBL/GenBank/DDBJ whole genome shotgun (WGS) entry which is preliminary data.</text>
</comment>
<dbReference type="OrthoDB" id="8956379at2759"/>
<organism evidence="4 5">
    <name type="scientific">Liparis tanakae</name>
    <name type="common">Tanaka's snailfish</name>
    <dbReference type="NCBI Taxonomy" id="230148"/>
    <lineage>
        <taxon>Eukaryota</taxon>
        <taxon>Metazoa</taxon>
        <taxon>Chordata</taxon>
        <taxon>Craniata</taxon>
        <taxon>Vertebrata</taxon>
        <taxon>Euteleostomi</taxon>
        <taxon>Actinopterygii</taxon>
        <taxon>Neopterygii</taxon>
        <taxon>Teleostei</taxon>
        <taxon>Neoteleostei</taxon>
        <taxon>Acanthomorphata</taxon>
        <taxon>Eupercaria</taxon>
        <taxon>Perciformes</taxon>
        <taxon>Cottioidei</taxon>
        <taxon>Cottales</taxon>
        <taxon>Liparidae</taxon>
        <taxon>Liparis</taxon>
    </lineage>
</organism>
<dbReference type="PANTHER" id="PTHR11576:SF15">
    <property type="entry name" value="ZONA PELLUCIDA SPERM-BINDING PROTEIN 3-LIKE"/>
    <property type="match status" value="1"/>
</dbReference>
<feature type="compositionally biased region" description="Basic and acidic residues" evidence="2">
    <location>
        <begin position="414"/>
        <end position="424"/>
    </location>
</feature>
<dbReference type="FunFam" id="2.60.40.4100:FF:000002">
    <property type="entry name" value="Zona pellucida sperm-binding protein 3"/>
    <property type="match status" value="1"/>
</dbReference>
<evidence type="ECO:0000256" key="1">
    <source>
        <dbReference type="ARBA" id="ARBA00023157"/>
    </source>
</evidence>
<feature type="compositionally biased region" description="Polar residues" evidence="2">
    <location>
        <begin position="514"/>
        <end position="529"/>
    </location>
</feature>
<protein>
    <submittedName>
        <fullName evidence="4">Zona pellucida sperm-binding protein 3</fullName>
    </submittedName>
</protein>
<name>A0A4Z2GLY3_9TELE</name>
<feature type="region of interest" description="Disordered" evidence="2">
    <location>
        <begin position="439"/>
        <end position="529"/>
    </location>
</feature>
<keyword evidence="5" id="KW-1185">Reference proteome</keyword>
<proteinExistence type="predicted"/>
<evidence type="ECO:0000313" key="5">
    <source>
        <dbReference type="Proteomes" id="UP000314294"/>
    </source>
</evidence>
<dbReference type="Gene3D" id="2.60.40.4100">
    <property type="entry name" value="Zona pellucida, ZP-C domain"/>
    <property type="match status" value="1"/>
</dbReference>
<feature type="region of interest" description="Disordered" evidence="2">
    <location>
        <begin position="368"/>
        <end position="424"/>
    </location>
</feature>
<dbReference type="InterPro" id="IPR001507">
    <property type="entry name" value="ZP_dom"/>
</dbReference>
<sequence length="529" mass="59072">MEPRALRPTSCPCSCTHLGRLCHESCSGRSRIKVRYPSDSRRCCYRLLENTRASKARVHALCTSDRLQLRAWATPSLFRLGSCAASSIGPLFLNFHYRMTECGGESKLVYTYVLHYTPPPQGYVIRVLPLHLPIHCHYNRFHYAYQVGFKPQVQHTTFMKSIRSQLRYSLTISNAQGQPILPDHWFYLGEPLYFVAQARVLLAGERLYVDSCSASSSKDPNTTPKVDIIANYGCMTDSRRGGSSSRFLSGGGSVVTFSVDAFLFRAVTQVLYLHCSMSIGLTISHTLKSCNYNKTAGRWEELEDTGPVCSCCDSNCTDVQDSTKNTVSSSGWLIGQRGKHKPRMAAESFQAEGEGEWVDEDEMMDQVKDESHEEVQTFPRETEIGHEDENNEAIPKKKAEETKRKPSAAVGQQEKGEKEEALHWEEPRWEQIILFMGDVTPREEVSEEDKHKDKSSGPCVPVQPHITNTSSNTHWPSPPIAHSQSDVTSRAPGGSHEAFHSGVEEVQGDLMQRPCSQSDGGQVEASGTV</sequence>
<feature type="domain" description="ZP" evidence="3">
    <location>
        <begin position="42"/>
        <end position="297"/>
    </location>
</feature>
<feature type="compositionally biased region" description="Polar residues" evidence="2">
    <location>
        <begin position="465"/>
        <end position="475"/>
    </location>
</feature>
<evidence type="ECO:0000256" key="2">
    <source>
        <dbReference type="SAM" id="MobiDB-lite"/>
    </source>
</evidence>
<dbReference type="InterPro" id="IPR055355">
    <property type="entry name" value="ZP-C"/>
</dbReference>
<evidence type="ECO:0000259" key="3">
    <source>
        <dbReference type="PROSITE" id="PS51034"/>
    </source>
</evidence>
<dbReference type="Gene3D" id="2.60.40.3210">
    <property type="entry name" value="Zona pellucida, ZP-N domain"/>
    <property type="match status" value="1"/>
</dbReference>
<dbReference type="PANTHER" id="PTHR11576">
    <property type="entry name" value="ZONA PELLUCIDA SPERM-BINDING PROTEIN 3"/>
    <property type="match status" value="1"/>
</dbReference>
<feature type="compositionally biased region" description="Basic and acidic residues" evidence="2">
    <location>
        <begin position="440"/>
        <end position="455"/>
    </location>
</feature>
<dbReference type="GO" id="GO:0032190">
    <property type="term" value="F:acrosin binding"/>
    <property type="evidence" value="ECO:0007669"/>
    <property type="project" value="TreeGrafter"/>
</dbReference>
<dbReference type="AlphaFoldDB" id="A0A4Z2GLY3"/>
<feature type="region of interest" description="Disordered" evidence="2">
    <location>
        <begin position="327"/>
        <end position="356"/>
    </location>
</feature>
<dbReference type="Pfam" id="PF00100">
    <property type="entry name" value="Zona_pellucida"/>
    <property type="match status" value="1"/>
</dbReference>
<dbReference type="EMBL" id="SRLO01000509">
    <property type="protein sequence ID" value="TNN53662.1"/>
    <property type="molecule type" value="Genomic_DNA"/>
</dbReference>
<dbReference type="InterPro" id="IPR042235">
    <property type="entry name" value="ZP-C_dom"/>
</dbReference>
<gene>
    <name evidence="4" type="primary">ZP3_7</name>
    <name evidence="4" type="ORF">EYF80_036128</name>
</gene>
<dbReference type="Proteomes" id="UP000314294">
    <property type="component" value="Unassembled WGS sequence"/>
</dbReference>
<dbReference type="GO" id="GO:0007339">
    <property type="term" value="P:binding of sperm to zona pellucida"/>
    <property type="evidence" value="ECO:0007669"/>
    <property type="project" value="TreeGrafter"/>
</dbReference>